<organism evidence="5 6">
    <name type="scientific">Acinetobacter apis</name>
    <dbReference type="NCBI Taxonomy" id="1229165"/>
    <lineage>
        <taxon>Bacteria</taxon>
        <taxon>Pseudomonadati</taxon>
        <taxon>Pseudomonadota</taxon>
        <taxon>Gammaproteobacteria</taxon>
        <taxon>Moraxellales</taxon>
        <taxon>Moraxellaceae</taxon>
        <taxon>Acinetobacter</taxon>
    </lineage>
</organism>
<protein>
    <submittedName>
        <fullName evidence="5">Helix-turn-helix domain-containing protein</fullName>
    </submittedName>
</protein>
<sequence length="300" mass="34792">MYSSYRVFQDIDEQSDVLTQLNQSYKQIESGQYRGTLWSMYSDQHIAVHIESANSSMLQAGMTPADQICLGIMQRQSQSCLMNGLLLSQEIGIILPPNTYFDTRFNDSTQFMLMCFPAHLILDSHTSLPSSIKPIHLDLLPDLSRKQLISALPFHLLDALTDPLIFDEIRTCIIDQFNELPVLRKNSKNDYKLYCKFHDWIMAHIQDKILIESASHDLGISRRHLEICFKAITGMSPQKYIYMFKLNAIHRILKQRSDKNITELAHEWHVPHLGRFSQDYKRLFGESPSTTIRRLHTYSP</sequence>
<reference evidence="6" key="1">
    <citation type="submission" date="2017-06" db="EMBL/GenBank/DDBJ databases">
        <authorList>
            <person name="Varghese N."/>
            <person name="Submissions S."/>
        </authorList>
    </citation>
    <scope>NUCLEOTIDE SEQUENCE [LARGE SCALE GENOMIC DNA]</scope>
    <source>
        <strain evidence="6">ANC 5114</strain>
    </source>
</reference>
<dbReference type="Pfam" id="PF12833">
    <property type="entry name" value="HTH_18"/>
    <property type="match status" value="1"/>
</dbReference>
<dbReference type="OrthoDB" id="34150at2"/>
<proteinExistence type="predicted"/>
<dbReference type="EMBL" id="FZLN01000003">
    <property type="protein sequence ID" value="SNQ29809.1"/>
    <property type="molecule type" value="Genomic_DNA"/>
</dbReference>
<dbReference type="InterPro" id="IPR050204">
    <property type="entry name" value="AraC_XylS_family_regulators"/>
</dbReference>
<dbReference type="SUPFAM" id="SSF46689">
    <property type="entry name" value="Homeodomain-like"/>
    <property type="match status" value="1"/>
</dbReference>
<keyword evidence="2" id="KW-0238">DNA-binding</keyword>
<dbReference type="AlphaFoldDB" id="A0A217EH19"/>
<accession>A0A217EH19</accession>
<dbReference type="Proteomes" id="UP000243463">
    <property type="component" value="Unassembled WGS sequence"/>
</dbReference>
<dbReference type="GO" id="GO:0043565">
    <property type="term" value="F:sequence-specific DNA binding"/>
    <property type="evidence" value="ECO:0007669"/>
    <property type="project" value="InterPro"/>
</dbReference>
<dbReference type="InterPro" id="IPR018060">
    <property type="entry name" value="HTH_AraC"/>
</dbReference>
<dbReference type="PANTHER" id="PTHR46796">
    <property type="entry name" value="HTH-TYPE TRANSCRIPTIONAL ACTIVATOR RHAS-RELATED"/>
    <property type="match status" value="1"/>
</dbReference>
<dbReference type="PANTHER" id="PTHR46796:SF12">
    <property type="entry name" value="HTH-TYPE DNA-BINDING TRANSCRIPTIONAL ACTIVATOR EUTR"/>
    <property type="match status" value="1"/>
</dbReference>
<evidence type="ECO:0000259" key="4">
    <source>
        <dbReference type="PROSITE" id="PS01124"/>
    </source>
</evidence>
<evidence type="ECO:0000256" key="3">
    <source>
        <dbReference type="ARBA" id="ARBA00023163"/>
    </source>
</evidence>
<dbReference type="SMART" id="SM00342">
    <property type="entry name" value="HTH_ARAC"/>
    <property type="match status" value="1"/>
</dbReference>
<dbReference type="PROSITE" id="PS01124">
    <property type="entry name" value="HTH_ARAC_FAMILY_2"/>
    <property type="match status" value="1"/>
</dbReference>
<evidence type="ECO:0000256" key="1">
    <source>
        <dbReference type="ARBA" id="ARBA00023015"/>
    </source>
</evidence>
<evidence type="ECO:0000313" key="5">
    <source>
        <dbReference type="EMBL" id="SNQ29809.1"/>
    </source>
</evidence>
<dbReference type="Gene3D" id="1.10.10.60">
    <property type="entry name" value="Homeodomain-like"/>
    <property type="match status" value="1"/>
</dbReference>
<keyword evidence="1" id="KW-0805">Transcription regulation</keyword>
<name>A0A217EH19_9GAMM</name>
<feature type="domain" description="HTH araC/xylS-type" evidence="4">
    <location>
        <begin position="195"/>
        <end position="294"/>
    </location>
</feature>
<evidence type="ECO:0000313" key="6">
    <source>
        <dbReference type="Proteomes" id="UP000243463"/>
    </source>
</evidence>
<dbReference type="GO" id="GO:0003700">
    <property type="term" value="F:DNA-binding transcription factor activity"/>
    <property type="evidence" value="ECO:0007669"/>
    <property type="project" value="InterPro"/>
</dbReference>
<dbReference type="RefSeq" id="WP_088823849.1">
    <property type="nucleotide sequence ID" value="NZ_FZLN01000003.1"/>
</dbReference>
<evidence type="ECO:0000256" key="2">
    <source>
        <dbReference type="ARBA" id="ARBA00023125"/>
    </source>
</evidence>
<gene>
    <name evidence="5" type="ORF">SAMN05444584_1780</name>
</gene>
<keyword evidence="3" id="KW-0804">Transcription</keyword>
<keyword evidence="6" id="KW-1185">Reference proteome</keyword>
<dbReference type="InterPro" id="IPR009057">
    <property type="entry name" value="Homeodomain-like_sf"/>
</dbReference>